<dbReference type="AlphaFoldDB" id="A0AAD5YIE8"/>
<evidence type="ECO:0000313" key="2">
    <source>
        <dbReference type="Proteomes" id="UP001212997"/>
    </source>
</evidence>
<dbReference type="Proteomes" id="UP001212997">
    <property type="component" value="Unassembled WGS sequence"/>
</dbReference>
<proteinExistence type="predicted"/>
<protein>
    <submittedName>
        <fullName evidence="1">Uncharacterized protein</fullName>
    </submittedName>
</protein>
<keyword evidence="2" id="KW-1185">Reference proteome</keyword>
<accession>A0AAD5YIE8</accession>
<organism evidence="1 2">
    <name type="scientific">Meripilus lineatus</name>
    <dbReference type="NCBI Taxonomy" id="2056292"/>
    <lineage>
        <taxon>Eukaryota</taxon>
        <taxon>Fungi</taxon>
        <taxon>Dikarya</taxon>
        <taxon>Basidiomycota</taxon>
        <taxon>Agaricomycotina</taxon>
        <taxon>Agaricomycetes</taxon>
        <taxon>Polyporales</taxon>
        <taxon>Meripilaceae</taxon>
        <taxon>Meripilus</taxon>
    </lineage>
</organism>
<evidence type="ECO:0000313" key="1">
    <source>
        <dbReference type="EMBL" id="KAJ3486737.1"/>
    </source>
</evidence>
<reference evidence="1" key="1">
    <citation type="submission" date="2022-07" db="EMBL/GenBank/DDBJ databases">
        <title>Genome Sequence of Physisporinus lineatus.</title>
        <authorList>
            <person name="Buettner E."/>
        </authorList>
    </citation>
    <scope>NUCLEOTIDE SEQUENCE</scope>
    <source>
        <strain evidence="1">VT162</strain>
    </source>
</reference>
<dbReference type="EMBL" id="JANAWD010000112">
    <property type="protein sequence ID" value="KAJ3486737.1"/>
    <property type="molecule type" value="Genomic_DNA"/>
</dbReference>
<sequence length="561" mass="62855">MLGVGSNLSLRLRSQSTLTLGLNETNNSSSIFTISTQTTLHPENTTNGETRGLFLTSTSTLHLPPKSIRHKVSAPDLRGPHQLAPYIDDSCPPTKSRDSPWHGIMGKAHIRYRLWRITTAVRAGGTSLHLTDYLDLLDFYLTAPLSSPVSDKAGSLLAELLHSGFASRLADAILTLPCLECESCLRSLGDSGVPGVCSLIFAIQGKRPSLLNRIFPLETFCKLITPKDRLQNLSTSAYFNRFFDTFFGTDGSSTYFPHPSHVLSWDIPEHGQSLTEFLLNDPKHESNLQIFADYLVSIVHPFSTQDPTLEGIGFLLEDSPRSRANHLPYPAFPMLFASHLAFRSKVAASILIDSSLLELLSRMWIFDFPDPYSRPAAELIPLRNDLRVVCMVLLLALSYHHPSTRDLIDHLLRTSFESCDDPRRSQNISRRRLDVQIPSLPAELWVKHPHFPSSITLSLAEICIANSVDISSWEEPMWGIIASILSRRDLTSIPVVTRDTAVRTLFARASTPKEDWKPIIRMLRKWPYERAHIAFTFIIQQYLGSVKYGLNLLSSVLLTDS</sequence>
<name>A0AAD5YIE8_9APHY</name>
<gene>
    <name evidence="1" type="ORF">NLI96_g4035</name>
</gene>
<comment type="caution">
    <text evidence="1">The sequence shown here is derived from an EMBL/GenBank/DDBJ whole genome shotgun (WGS) entry which is preliminary data.</text>
</comment>